<evidence type="ECO:0000313" key="2">
    <source>
        <dbReference type="Proteomes" id="UP000789920"/>
    </source>
</evidence>
<comment type="caution">
    <text evidence="1">The sequence shown here is derived from an EMBL/GenBank/DDBJ whole genome shotgun (WGS) entry which is preliminary data.</text>
</comment>
<sequence>IENDTLIISDEFSVLLTEKDNNGNDISLFILDTRWQHQAGWEPIVK</sequence>
<evidence type="ECO:0000313" key="1">
    <source>
        <dbReference type="EMBL" id="CAG8846485.1"/>
    </source>
</evidence>
<dbReference type="EMBL" id="CAJVQC010151512">
    <property type="protein sequence ID" value="CAG8846485.1"/>
    <property type="molecule type" value="Genomic_DNA"/>
</dbReference>
<organism evidence="1 2">
    <name type="scientific">Racocetra persica</name>
    <dbReference type="NCBI Taxonomy" id="160502"/>
    <lineage>
        <taxon>Eukaryota</taxon>
        <taxon>Fungi</taxon>
        <taxon>Fungi incertae sedis</taxon>
        <taxon>Mucoromycota</taxon>
        <taxon>Glomeromycotina</taxon>
        <taxon>Glomeromycetes</taxon>
        <taxon>Diversisporales</taxon>
        <taxon>Gigasporaceae</taxon>
        <taxon>Racocetra</taxon>
    </lineage>
</organism>
<dbReference type="Proteomes" id="UP000789920">
    <property type="component" value="Unassembled WGS sequence"/>
</dbReference>
<feature type="non-terminal residue" evidence="1">
    <location>
        <position position="46"/>
    </location>
</feature>
<protein>
    <submittedName>
        <fullName evidence="1">5393_t:CDS:1</fullName>
    </submittedName>
</protein>
<keyword evidence="2" id="KW-1185">Reference proteome</keyword>
<name>A0ACA9SQS0_9GLOM</name>
<accession>A0ACA9SQS0</accession>
<feature type="non-terminal residue" evidence="1">
    <location>
        <position position="1"/>
    </location>
</feature>
<gene>
    <name evidence="1" type="ORF">RPERSI_LOCUS34167</name>
</gene>
<proteinExistence type="predicted"/>
<reference evidence="1" key="1">
    <citation type="submission" date="2021-06" db="EMBL/GenBank/DDBJ databases">
        <authorList>
            <person name="Kallberg Y."/>
            <person name="Tangrot J."/>
            <person name="Rosling A."/>
        </authorList>
    </citation>
    <scope>NUCLEOTIDE SEQUENCE</scope>
    <source>
        <strain evidence="1">MA461A</strain>
    </source>
</reference>